<evidence type="ECO:0000313" key="2">
    <source>
        <dbReference type="Proteomes" id="UP000053758"/>
    </source>
</evidence>
<keyword evidence="2" id="KW-1185">Reference proteome</keyword>
<protein>
    <submittedName>
        <fullName evidence="1">Uncharacterized protein</fullName>
    </submittedName>
</protein>
<sequence>MSVLPDSPNASALGLASIFTVRERERARERKASEQPRWLPSNSSDAIALGIASDHSVVLPDALDCQCCATPMSVLSEFLNVLSDYPIAIAVHLISALGLAWSAQFSAWAALDPTLLSIAQNCSIGTTVLTSVCALRCVCTEFTSFASALALPNIDPTLALRFHVVPLYRSAKPHPHTLTRKNLTKPIIPTKQLAIPGPGKAVQLTSIRRTQEILWSPSDPFTIKPLCISSPLNPLHPIT</sequence>
<dbReference type="RefSeq" id="XP_014655253.1">
    <property type="nucleotide sequence ID" value="XM_014799767.1"/>
</dbReference>
<evidence type="ECO:0000313" key="1">
    <source>
        <dbReference type="EMBL" id="GAK66417.1"/>
    </source>
</evidence>
<dbReference type="HOGENOM" id="CLU_1160991_0_0_1"/>
<proteinExistence type="predicted"/>
<dbReference type="EMBL" id="DF830080">
    <property type="protein sequence ID" value="GAK66417.1"/>
    <property type="molecule type" value="Genomic_DNA"/>
</dbReference>
<dbReference type="Proteomes" id="UP000053758">
    <property type="component" value="Unassembled WGS sequence"/>
</dbReference>
<name>A0A081CIC1_PSEA2</name>
<accession>A0A081CIC1</accession>
<reference evidence="1" key="1">
    <citation type="submission" date="2014-07" db="EMBL/GenBank/DDBJ databases">
        <title>Draft genome sequence of the yeast Pseudozyma antarctica JCM 10317 known as a producer of lipase B which used in a wide range of industrial applications.</title>
        <authorList>
            <person name="Morita T."/>
            <person name="Saika A."/>
            <person name="Koike H."/>
        </authorList>
    </citation>
    <scope>NUCLEOTIDE SEQUENCE</scope>
    <source>
        <strain evidence="1">JCM 10317</strain>
    </source>
</reference>
<gene>
    <name evidence="1" type="ORF">PAN0_013c4639</name>
</gene>
<dbReference type="AlphaFoldDB" id="A0A081CIC1"/>
<organism evidence="1">
    <name type="scientific">Pseudozyma antarctica</name>
    <name type="common">Yeast</name>
    <name type="synonym">Candida antarctica</name>
    <dbReference type="NCBI Taxonomy" id="84753"/>
    <lineage>
        <taxon>Eukaryota</taxon>
        <taxon>Fungi</taxon>
        <taxon>Dikarya</taxon>
        <taxon>Basidiomycota</taxon>
        <taxon>Ustilaginomycotina</taxon>
        <taxon>Ustilaginomycetes</taxon>
        <taxon>Ustilaginales</taxon>
        <taxon>Ustilaginaceae</taxon>
        <taxon>Moesziomyces</taxon>
    </lineage>
</organism>
<dbReference type="GeneID" id="26305443"/>